<dbReference type="SUPFAM" id="SSF53850">
    <property type="entry name" value="Periplasmic binding protein-like II"/>
    <property type="match status" value="1"/>
</dbReference>
<keyword evidence="4" id="KW-0010">Activator</keyword>
<name>A0A848KXU7_9ACTN</name>
<dbReference type="SUPFAM" id="SSF46785">
    <property type="entry name" value="Winged helix' DNA-binding domain"/>
    <property type="match status" value="1"/>
</dbReference>
<evidence type="ECO:0000256" key="1">
    <source>
        <dbReference type="ARBA" id="ARBA00009437"/>
    </source>
</evidence>
<organism evidence="7 8">
    <name type="scientific">Gordonia asplenii</name>
    <dbReference type="NCBI Taxonomy" id="2725283"/>
    <lineage>
        <taxon>Bacteria</taxon>
        <taxon>Bacillati</taxon>
        <taxon>Actinomycetota</taxon>
        <taxon>Actinomycetes</taxon>
        <taxon>Mycobacteriales</taxon>
        <taxon>Gordoniaceae</taxon>
        <taxon>Gordonia</taxon>
    </lineage>
</organism>
<dbReference type="Pfam" id="PF03466">
    <property type="entry name" value="LysR_substrate"/>
    <property type="match status" value="1"/>
</dbReference>
<keyword evidence="3" id="KW-0238">DNA-binding</keyword>
<dbReference type="PANTHER" id="PTHR30346:SF28">
    <property type="entry name" value="HTH-TYPE TRANSCRIPTIONAL REGULATOR CYNR"/>
    <property type="match status" value="1"/>
</dbReference>
<dbReference type="EMBL" id="JABBNB010000019">
    <property type="protein sequence ID" value="NMO03062.1"/>
    <property type="molecule type" value="Genomic_DNA"/>
</dbReference>
<gene>
    <name evidence="7" type="ORF">HH308_17755</name>
</gene>
<dbReference type="Pfam" id="PF00126">
    <property type="entry name" value="HTH_1"/>
    <property type="match status" value="1"/>
</dbReference>
<dbReference type="AlphaFoldDB" id="A0A848KXU7"/>
<keyword evidence="8" id="KW-1185">Reference proteome</keyword>
<keyword evidence="2" id="KW-0805">Transcription regulation</keyword>
<dbReference type="GO" id="GO:0003700">
    <property type="term" value="F:DNA-binding transcription factor activity"/>
    <property type="evidence" value="ECO:0007669"/>
    <property type="project" value="InterPro"/>
</dbReference>
<comment type="caution">
    <text evidence="7">The sequence shown here is derived from an EMBL/GenBank/DDBJ whole genome shotgun (WGS) entry which is preliminary data.</text>
</comment>
<evidence type="ECO:0000313" key="8">
    <source>
        <dbReference type="Proteomes" id="UP000550729"/>
    </source>
</evidence>
<dbReference type="InterPro" id="IPR000847">
    <property type="entry name" value="LysR_HTH_N"/>
</dbReference>
<dbReference type="InterPro" id="IPR036390">
    <property type="entry name" value="WH_DNA-bd_sf"/>
</dbReference>
<dbReference type="PRINTS" id="PR00039">
    <property type="entry name" value="HTHLYSR"/>
</dbReference>
<dbReference type="RefSeq" id="WP_170195563.1">
    <property type="nucleotide sequence ID" value="NZ_JABBNB010000019.1"/>
</dbReference>
<dbReference type="GO" id="GO:0032993">
    <property type="term" value="C:protein-DNA complex"/>
    <property type="evidence" value="ECO:0007669"/>
    <property type="project" value="TreeGrafter"/>
</dbReference>
<dbReference type="Proteomes" id="UP000550729">
    <property type="component" value="Unassembled WGS sequence"/>
</dbReference>
<dbReference type="InterPro" id="IPR005119">
    <property type="entry name" value="LysR_subst-bd"/>
</dbReference>
<evidence type="ECO:0000256" key="3">
    <source>
        <dbReference type="ARBA" id="ARBA00023125"/>
    </source>
</evidence>
<dbReference type="PROSITE" id="PS50931">
    <property type="entry name" value="HTH_LYSR"/>
    <property type="match status" value="1"/>
</dbReference>
<dbReference type="PANTHER" id="PTHR30346">
    <property type="entry name" value="TRANSCRIPTIONAL DUAL REGULATOR HCAR-RELATED"/>
    <property type="match status" value="1"/>
</dbReference>
<evidence type="ECO:0000313" key="7">
    <source>
        <dbReference type="EMBL" id="NMO03062.1"/>
    </source>
</evidence>
<reference evidence="7 8" key="1">
    <citation type="submission" date="2020-04" db="EMBL/GenBank/DDBJ databases">
        <title>Gordonia sp. nov. TBRC 11910.</title>
        <authorList>
            <person name="Suriyachadkun C."/>
        </authorList>
    </citation>
    <scope>NUCLEOTIDE SEQUENCE [LARGE SCALE GENOMIC DNA]</scope>
    <source>
        <strain evidence="7 8">TBRC 11910</strain>
    </source>
</reference>
<dbReference type="Gene3D" id="3.40.190.10">
    <property type="entry name" value="Periplasmic binding protein-like II"/>
    <property type="match status" value="2"/>
</dbReference>
<dbReference type="CDD" id="cd05466">
    <property type="entry name" value="PBP2_LTTR_substrate"/>
    <property type="match status" value="1"/>
</dbReference>
<protein>
    <submittedName>
        <fullName evidence="7">LysR family transcriptional regulator</fullName>
    </submittedName>
</protein>
<proteinExistence type="inferred from homology"/>
<dbReference type="Gene3D" id="1.10.10.10">
    <property type="entry name" value="Winged helix-like DNA-binding domain superfamily/Winged helix DNA-binding domain"/>
    <property type="match status" value="1"/>
</dbReference>
<evidence type="ECO:0000256" key="2">
    <source>
        <dbReference type="ARBA" id="ARBA00023015"/>
    </source>
</evidence>
<sequence length="300" mass="32573">MEFSQLRAFVAVSREGTITAAAEKLRITPSPLSRTIRELERGLGRDLFERKYHRFERTSFGDEFLPLAVEMLAQAEHAQRFADGRDQPRLRIGGTPWTSTVLTQRFTDAAGDHGADPEFVSESSSVLIDAMRHGELDLALVHLPIQAPGLRTVPLARYRYAVASAIDSGLPDDRPLVLADLSGRDLLTMPGNLQPAFIGGVYDALSGAGVGSVAEVDLRDLIGLEARMRRTGELMLIAVVKDMPPAARFLDGKKITTHPIAEGELISEVGLVSRSGDFLHRDAIDGVVSALDVDAGPRNL</sequence>
<evidence type="ECO:0000256" key="4">
    <source>
        <dbReference type="ARBA" id="ARBA00023159"/>
    </source>
</evidence>
<evidence type="ECO:0000256" key="5">
    <source>
        <dbReference type="ARBA" id="ARBA00023163"/>
    </source>
</evidence>
<feature type="domain" description="HTH lysR-type" evidence="6">
    <location>
        <begin position="1"/>
        <end position="58"/>
    </location>
</feature>
<evidence type="ECO:0000259" key="6">
    <source>
        <dbReference type="PROSITE" id="PS50931"/>
    </source>
</evidence>
<keyword evidence="5" id="KW-0804">Transcription</keyword>
<comment type="similarity">
    <text evidence="1">Belongs to the LysR transcriptional regulatory family.</text>
</comment>
<dbReference type="InterPro" id="IPR036388">
    <property type="entry name" value="WH-like_DNA-bd_sf"/>
</dbReference>
<dbReference type="GO" id="GO:0003677">
    <property type="term" value="F:DNA binding"/>
    <property type="evidence" value="ECO:0007669"/>
    <property type="project" value="UniProtKB-KW"/>
</dbReference>
<accession>A0A848KXU7</accession>